<keyword evidence="2" id="KW-0695">RNA-directed DNA polymerase</keyword>
<dbReference type="InterPro" id="IPR000477">
    <property type="entry name" value="RT_dom"/>
</dbReference>
<evidence type="ECO:0000313" key="2">
    <source>
        <dbReference type="EMBL" id="KAJ4805082.1"/>
    </source>
</evidence>
<dbReference type="PROSITE" id="PS50878">
    <property type="entry name" value="RT_POL"/>
    <property type="match status" value="1"/>
</dbReference>
<name>A0AAV8GRL7_9POAL</name>
<evidence type="ECO:0000259" key="1">
    <source>
        <dbReference type="PROSITE" id="PS50878"/>
    </source>
</evidence>
<protein>
    <submittedName>
        <fullName evidence="2">RNA-directed DNA polymerase (Reverse transcriptase)-related family protein</fullName>
    </submittedName>
</protein>
<keyword evidence="2" id="KW-0808">Transferase</keyword>
<keyword evidence="2" id="KW-0548">Nucleotidyltransferase</keyword>
<dbReference type="EMBL" id="JAMFTS010000001">
    <property type="protein sequence ID" value="KAJ4805082.1"/>
    <property type="molecule type" value="Genomic_DNA"/>
</dbReference>
<dbReference type="PANTHER" id="PTHR33116">
    <property type="entry name" value="REVERSE TRANSCRIPTASE ZINC-BINDING DOMAIN-CONTAINING PROTEIN-RELATED-RELATED"/>
    <property type="match status" value="1"/>
</dbReference>
<dbReference type="GO" id="GO:0003964">
    <property type="term" value="F:RNA-directed DNA polymerase activity"/>
    <property type="evidence" value="ECO:0007669"/>
    <property type="project" value="UniProtKB-KW"/>
</dbReference>
<dbReference type="InterPro" id="IPR043502">
    <property type="entry name" value="DNA/RNA_pol_sf"/>
</dbReference>
<dbReference type="Pfam" id="PF00078">
    <property type="entry name" value="RVT_1"/>
    <property type="match status" value="1"/>
</dbReference>
<evidence type="ECO:0000313" key="3">
    <source>
        <dbReference type="Proteomes" id="UP001140206"/>
    </source>
</evidence>
<sequence length="625" mass="71284">MISENFIVARELINHLHISKVSAAMLKLDFYKAFDSVDWNFLIAILNRRGFPQNFISWINLLLSSSKSAVLVNGFLGATFSHNRGLRQGDPISPFLFILVADVLSRMIEVSSVTLSAPLSPRFPSPFVLLQYADDTLIFASANSAALRVLKLVLHLFQKVSGLLVSEQKSTIVPVNLSEQQAVVLLEFFGYAQAALPMLYLGLPLTIGRPDRSCYQPLITKIQQRLQGWKSKLLSRAGRLTLVSSVLTAIPTYFMSVFLLPKWLLKSVVKERSRFLWGSNMVGKQKVHLMAWNRICLPKAVGGLGIKELQLQNQALLLRWLWKLYTDRSSLWFLATSSLYSGAFNSASPLTWNQMGSFFWIDLQTLRLLFQLSTRVLLHTGFNTSFWFDNWAGRPLIFMHKNHVKPPRARITFTSAMSSLPQLIPRPCDMETQWVIDGIPSHLQSAGGDTIFWRWSANGLFSVSSTYMALSKAGKFVSPHNILWKIKIPPNIKLFLYLLLNDRILTQSQLAKRNIAFTPGCSMCNALMEDSLHLFVMCPYVCELWNILRFSLHLQQFSNSHSCKLSLLKTMQRFKDNPASLVYFASALWAVWIERNNRVFRASYRDTRTMALWVQEEGRNFFNNC</sequence>
<organism evidence="2 3">
    <name type="scientific">Rhynchospora pubera</name>
    <dbReference type="NCBI Taxonomy" id="906938"/>
    <lineage>
        <taxon>Eukaryota</taxon>
        <taxon>Viridiplantae</taxon>
        <taxon>Streptophyta</taxon>
        <taxon>Embryophyta</taxon>
        <taxon>Tracheophyta</taxon>
        <taxon>Spermatophyta</taxon>
        <taxon>Magnoliopsida</taxon>
        <taxon>Liliopsida</taxon>
        <taxon>Poales</taxon>
        <taxon>Cyperaceae</taxon>
        <taxon>Cyperoideae</taxon>
        <taxon>Rhynchosporeae</taxon>
        <taxon>Rhynchospora</taxon>
    </lineage>
</organism>
<proteinExistence type="predicted"/>
<dbReference type="InterPro" id="IPR026960">
    <property type="entry name" value="RVT-Znf"/>
</dbReference>
<accession>A0AAV8GRL7</accession>
<feature type="domain" description="Reverse transcriptase" evidence="1">
    <location>
        <begin position="1"/>
        <end position="205"/>
    </location>
</feature>
<dbReference type="Pfam" id="PF13966">
    <property type="entry name" value="zf-RVT"/>
    <property type="match status" value="1"/>
</dbReference>
<gene>
    <name evidence="2" type="ORF">LUZ62_017648</name>
</gene>
<dbReference type="AlphaFoldDB" id="A0AAV8GRL7"/>
<dbReference type="PANTHER" id="PTHR33116:SF78">
    <property type="entry name" value="OS12G0587133 PROTEIN"/>
    <property type="match status" value="1"/>
</dbReference>
<keyword evidence="3" id="KW-1185">Reference proteome</keyword>
<comment type="caution">
    <text evidence="2">The sequence shown here is derived from an EMBL/GenBank/DDBJ whole genome shotgun (WGS) entry which is preliminary data.</text>
</comment>
<dbReference type="SUPFAM" id="SSF56672">
    <property type="entry name" value="DNA/RNA polymerases"/>
    <property type="match status" value="1"/>
</dbReference>
<dbReference type="Proteomes" id="UP001140206">
    <property type="component" value="Chromosome 1"/>
</dbReference>
<reference evidence="2" key="1">
    <citation type="submission" date="2022-08" db="EMBL/GenBank/DDBJ databases">
        <authorList>
            <person name="Marques A."/>
        </authorList>
    </citation>
    <scope>NUCLEOTIDE SEQUENCE</scope>
    <source>
        <strain evidence="2">RhyPub2mFocal</strain>
        <tissue evidence="2">Leaves</tissue>
    </source>
</reference>